<dbReference type="PANTHER" id="PTHR10083:SF374">
    <property type="entry name" value="BPTI_KUNITZ INHIBITOR DOMAIN-CONTAINING PROTEIN"/>
    <property type="match status" value="1"/>
</dbReference>
<dbReference type="GO" id="GO:0004867">
    <property type="term" value="F:serine-type endopeptidase inhibitor activity"/>
    <property type="evidence" value="ECO:0007669"/>
    <property type="project" value="UniProtKB-KW"/>
</dbReference>
<evidence type="ECO:0000256" key="3">
    <source>
        <dbReference type="ARBA" id="ARBA00023157"/>
    </source>
</evidence>
<protein>
    <recommendedName>
        <fullName evidence="5">BPTI/Kunitz inhibitor domain-containing protein</fullName>
    </recommendedName>
</protein>
<feature type="signal peptide" evidence="4">
    <location>
        <begin position="1"/>
        <end position="20"/>
    </location>
</feature>
<keyword evidence="1" id="KW-0646">Protease inhibitor</keyword>
<feature type="domain" description="BPTI/Kunitz inhibitor" evidence="5">
    <location>
        <begin position="31"/>
        <end position="84"/>
    </location>
</feature>
<sequence length="85" mass="9728">MNKLLCFFFLMAAILVAAHAQCRNDPDRHSCSQPRRLGSLGSNCHSVTRWWYDKSSRSCKEFKYRGCGGNSNRYCSKSACQNHCM</sequence>
<evidence type="ECO:0000256" key="4">
    <source>
        <dbReference type="SAM" id="SignalP"/>
    </source>
</evidence>
<dbReference type="STRING" id="35570.A0A1I8PEE4"/>
<evidence type="ECO:0000256" key="1">
    <source>
        <dbReference type="ARBA" id="ARBA00022690"/>
    </source>
</evidence>
<dbReference type="GO" id="GO:0005615">
    <property type="term" value="C:extracellular space"/>
    <property type="evidence" value="ECO:0007669"/>
    <property type="project" value="TreeGrafter"/>
</dbReference>
<dbReference type="InterPro" id="IPR050098">
    <property type="entry name" value="TFPI/VKTCI-like"/>
</dbReference>
<dbReference type="InterPro" id="IPR020901">
    <property type="entry name" value="Prtase_inh_Kunz-CS"/>
</dbReference>
<proteinExistence type="predicted"/>
<dbReference type="PANTHER" id="PTHR10083">
    <property type="entry name" value="KUNITZ-TYPE PROTEASE INHIBITOR-RELATED"/>
    <property type="match status" value="1"/>
</dbReference>
<dbReference type="VEuPathDB" id="VectorBase:SCAU007352"/>
<dbReference type="KEGG" id="scac:106088393"/>
<feature type="chain" id="PRO_5009326485" description="BPTI/Kunitz inhibitor domain-containing protein" evidence="4">
    <location>
        <begin position="21"/>
        <end position="85"/>
    </location>
</feature>
<evidence type="ECO:0000313" key="7">
    <source>
        <dbReference type="Proteomes" id="UP000095300"/>
    </source>
</evidence>
<reference evidence="6" key="1">
    <citation type="submission" date="2020-05" db="UniProtKB">
        <authorList>
            <consortium name="EnsemblMetazoa"/>
        </authorList>
    </citation>
    <scope>IDENTIFICATION</scope>
    <source>
        <strain evidence="6">USDA</strain>
    </source>
</reference>
<dbReference type="EnsemblMetazoa" id="SCAU007352-RA">
    <property type="protein sequence ID" value="SCAU007352-PA"/>
    <property type="gene ID" value="SCAU007352"/>
</dbReference>
<dbReference type="PROSITE" id="PS00280">
    <property type="entry name" value="BPTI_KUNITZ_1"/>
    <property type="match status" value="1"/>
</dbReference>
<dbReference type="Proteomes" id="UP000095300">
    <property type="component" value="Unassembled WGS sequence"/>
</dbReference>
<dbReference type="SMART" id="SM00131">
    <property type="entry name" value="KU"/>
    <property type="match status" value="1"/>
</dbReference>
<organism evidence="6 7">
    <name type="scientific">Stomoxys calcitrans</name>
    <name type="common">Stable fly</name>
    <name type="synonym">Conops calcitrans</name>
    <dbReference type="NCBI Taxonomy" id="35570"/>
    <lineage>
        <taxon>Eukaryota</taxon>
        <taxon>Metazoa</taxon>
        <taxon>Ecdysozoa</taxon>
        <taxon>Arthropoda</taxon>
        <taxon>Hexapoda</taxon>
        <taxon>Insecta</taxon>
        <taxon>Pterygota</taxon>
        <taxon>Neoptera</taxon>
        <taxon>Endopterygota</taxon>
        <taxon>Diptera</taxon>
        <taxon>Brachycera</taxon>
        <taxon>Muscomorpha</taxon>
        <taxon>Muscoidea</taxon>
        <taxon>Muscidae</taxon>
        <taxon>Stomoxys</taxon>
    </lineage>
</organism>
<keyword evidence="4" id="KW-0732">Signal</keyword>
<gene>
    <name evidence="6" type="primary">106088393</name>
</gene>
<evidence type="ECO:0000259" key="5">
    <source>
        <dbReference type="PROSITE" id="PS50279"/>
    </source>
</evidence>
<dbReference type="Pfam" id="PF00014">
    <property type="entry name" value="Kunitz_BPTI"/>
    <property type="match status" value="1"/>
</dbReference>
<dbReference type="InterPro" id="IPR002223">
    <property type="entry name" value="Kunitz_BPTI"/>
</dbReference>
<evidence type="ECO:0000313" key="6">
    <source>
        <dbReference type="EnsemblMetazoa" id="SCAU007352-PA"/>
    </source>
</evidence>
<keyword evidence="2" id="KW-0722">Serine protease inhibitor</keyword>
<name>A0A1I8PEE4_STOCA</name>
<dbReference type="PROSITE" id="PS50279">
    <property type="entry name" value="BPTI_KUNITZ_2"/>
    <property type="match status" value="1"/>
</dbReference>
<dbReference type="AlphaFoldDB" id="A0A1I8PEE4"/>
<keyword evidence="7" id="KW-1185">Reference proteome</keyword>
<evidence type="ECO:0000256" key="2">
    <source>
        <dbReference type="ARBA" id="ARBA00022900"/>
    </source>
</evidence>
<dbReference type="Gene3D" id="4.10.410.10">
    <property type="entry name" value="Pancreatic trypsin inhibitor Kunitz domain"/>
    <property type="match status" value="1"/>
</dbReference>
<dbReference type="InterPro" id="IPR036880">
    <property type="entry name" value="Kunitz_BPTI_sf"/>
</dbReference>
<dbReference type="OrthoDB" id="4473401at2759"/>
<dbReference type="CDD" id="cd00109">
    <property type="entry name" value="Kunitz-type"/>
    <property type="match status" value="1"/>
</dbReference>
<dbReference type="SUPFAM" id="SSF57362">
    <property type="entry name" value="BPTI-like"/>
    <property type="match status" value="1"/>
</dbReference>
<accession>A0A1I8PEE4</accession>
<keyword evidence="3" id="KW-1015">Disulfide bond</keyword>